<dbReference type="AlphaFoldDB" id="A0AAD9PII8"/>
<organism evidence="2 4">
    <name type="scientific">Babesia duncani</name>
    <dbReference type="NCBI Taxonomy" id="323732"/>
    <lineage>
        <taxon>Eukaryota</taxon>
        <taxon>Sar</taxon>
        <taxon>Alveolata</taxon>
        <taxon>Apicomplexa</taxon>
        <taxon>Aconoidasida</taxon>
        <taxon>Piroplasmida</taxon>
        <taxon>Babesiidae</taxon>
        <taxon>Babesia</taxon>
    </lineage>
</organism>
<dbReference type="RefSeq" id="XP_067802192.1">
    <property type="nucleotide sequence ID" value="XM_067948041.1"/>
</dbReference>
<dbReference type="InterPro" id="IPR007751">
    <property type="entry name" value="DUF676_lipase-like"/>
</dbReference>
<dbReference type="Pfam" id="PF05057">
    <property type="entry name" value="DUF676"/>
    <property type="match status" value="1"/>
</dbReference>
<dbReference type="Gene3D" id="3.40.50.1820">
    <property type="entry name" value="alpha/beta hydrolase"/>
    <property type="match status" value="1"/>
</dbReference>
<evidence type="ECO:0000313" key="3">
    <source>
        <dbReference type="EMBL" id="KAK2195350.1"/>
    </source>
</evidence>
<evidence type="ECO:0000313" key="4">
    <source>
        <dbReference type="Proteomes" id="UP001214638"/>
    </source>
</evidence>
<dbReference type="PANTHER" id="PTHR12482:SF5">
    <property type="entry name" value="DUF676 DOMAIN-CONTAINING PROTEIN"/>
    <property type="match status" value="1"/>
</dbReference>
<reference evidence="2" key="1">
    <citation type="journal article" date="2023" name="Nat. Microbiol.">
        <title>Babesia duncani multi-omics identifies virulence factors and drug targets.</title>
        <authorList>
            <person name="Singh P."/>
            <person name="Lonardi S."/>
            <person name="Liang Q."/>
            <person name="Vydyam P."/>
            <person name="Khabirova E."/>
            <person name="Fang T."/>
            <person name="Gihaz S."/>
            <person name="Thekkiniath J."/>
            <person name="Munshi M."/>
            <person name="Abel S."/>
            <person name="Ciampossin L."/>
            <person name="Batugedara G."/>
            <person name="Gupta M."/>
            <person name="Lu X.M."/>
            <person name="Lenz T."/>
            <person name="Chakravarty S."/>
            <person name="Cornillot E."/>
            <person name="Hu Y."/>
            <person name="Ma W."/>
            <person name="Gonzalez L.M."/>
            <person name="Sanchez S."/>
            <person name="Estrada K."/>
            <person name="Sanchez-Flores A."/>
            <person name="Montero E."/>
            <person name="Harb O.S."/>
            <person name="Le Roch K.G."/>
            <person name="Mamoun C.B."/>
        </authorList>
    </citation>
    <scope>NUCLEOTIDE SEQUENCE</scope>
    <source>
        <strain evidence="3">WA1</strain>
        <tissue evidence="2">Blood</tissue>
    </source>
</reference>
<feature type="domain" description="DUF676" evidence="1">
    <location>
        <begin position="589"/>
        <end position="720"/>
    </location>
</feature>
<comment type="caution">
    <text evidence="2">The sequence shown here is derived from an EMBL/GenBank/DDBJ whole genome shotgun (WGS) entry which is preliminary data.</text>
</comment>
<sequence length="801" mass="91065">MYTELDIAIQLDTVSGVKFHGDNTDNIWHWVEFQVFTETFNGTLAAVPYKLIQEIEYNPNDAASTEVFGSPGEIATENNRMRSKSFKGVDNGRFSVDLKELMHFKLTLPGSLSLLDDLAIFVECSMYSKHISENGEVYGVDYVNSKVARVGHITNGLHEYMETFIEKHKKDASVHYMVHCSVLSFQSMEERYEHASYYPSPDYRYWENMLKKSSNKFLYTWYIGAKSQFANFYSRNTRNGDHSDNHLNVEQLPSDEYSTALVKDHLGFVTGRREFGGVRLGRTITDEDVKALQSIITYSALLSDRQGLEFFLKSLYFLYARILYINALESSLWIMQDCTSEKATVCDEANLKLIQCKGVVEFKDGDFVCLSESNAAARNSVFTSQLACNTQLCSLLTDRLDRIMKEFGISASGDGDVYISLPNGLQVKMKSLPPFNGDIKNYLVQMQEALSGESTIFKTNWHILMQIRVGAGISKFNGAFWKSRIELLNRVVHPAFTMEELKGEMYSWRISDEHLFFLVDSFPLLRLHGEAPKAKLEVDDFSEHMIIFVHSYDVDPWCFTPYVSSLKKIFGNHTCKFAKSNYNLFDLSMDEMGKRLAEEVKGFVNTSPTKIRQLSFVGHGIGGVVIRSAIRYLGEFKDMFYAMITMASPHLGSAHGNSGFARAVTRLYARCRGSSSLYEVAMTDQSRLEDTLLYKISLDDNISSFKVIRLIGAKQDRQVHHCSATVDPSYISPNHNITGMVANILQRMESTQMDRISVHYNKNGKRYVNGILMIEAQNQFICSRILATFIILLMSEIFSKA</sequence>
<accession>A0AAD9PII8</accession>
<dbReference type="KEGG" id="bdw:94337322"/>
<dbReference type="EMBL" id="JALLKP010000004">
    <property type="protein sequence ID" value="KAK2195349.1"/>
    <property type="molecule type" value="Genomic_DNA"/>
</dbReference>
<dbReference type="InterPro" id="IPR029058">
    <property type="entry name" value="AB_hydrolase_fold"/>
</dbReference>
<dbReference type="EMBL" id="JALLKP010000004">
    <property type="protein sequence ID" value="KAK2195350.1"/>
    <property type="molecule type" value="Genomic_DNA"/>
</dbReference>
<evidence type="ECO:0000313" key="2">
    <source>
        <dbReference type="EMBL" id="KAK2195349.1"/>
    </source>
</evidence>
<keyword evidence="4" id="KW-1185">Reference proteome</keyword>
<proteinExistence type="predicted"/>
<dbReference type="PANTHER" id="PTHR12482">
    <property type="entry name" value="LIPASE ROG1-RELATED-RELATED"/>
    <property type="match status" value="1"/>
</dbReference>
<dbReference type="SUPFAM" id="SSF53474">
    <property type="entry name" value="alpha/beta-Hydrolases"/>
    <property type="match status" value="1"/>
</dbReference>
<gene>
    <name evidence="2" type="ORF">BdWA1_003025</name>
    <name evidence="3" type="ORF">BdWA1_003026</name>
</gene>
<dbReference type="InterPro" id="IPR044294">
    <property type="entry name" value="Lipase-like"/>
</dbReference>
<name>A0AAD9PII8_9APIC</name>
<protein>
    <recommendedName>
        <fullName evidence="1">DUF676 domain-containing protein</fullName>
    </recommendedName>
</protein>
<dbReference type="GeneID" id="94337322"/>
<evidence type="ECO:0000259" key="1">
    <source>
        <dbReference type="Pfam" id="PF05057"/>
    </source>
</evidence>
<dbReference type="Proteomes" id="UP001214638">
    <property type="component" value="Unassembled WGS sequence"/>
</dbReference>